<keyword evidence="1" id="KW-1133">Transmembrane helix</keyword>
<protein>
    <recommendedName>
        <fullName evidence="4">Aerotolerance regulator N-terminal domain-containing protein</fullName>
    </recommendedName>
</protein>
<reference evidence="3" key="1">
    <citation type="submission" date="2017-09" db="EMBL/GenBank/DDBJ databases">
        <title>Depth-based differentiation of microbial function through sediment-hosted aquifers and enrichment of novel symbionts in the deep terrestrial subsurface.</title>
        <authorList>
            <person name="Probst A.J."/>
            <person name="Ladd B."/>
            <person name="Jarett J.K."/>
            <person name="Geller-Mcgrath D.E."/>
            <person name="Sieber C.M.K."/>
            <person name="Emerson J.B."/>
            <person name="Anantharaman K."/>
            <person name="Thomas B.C."/>
            <person name="Malmstrom R."/>
            <person name="Stieglmeier M."/>
            <person name="Klingl A."/>
            <person name="Woyke T."/>
            <person name="Ryan C.M."/>
            <person name="Banfield J.F."/>
        </authorList>
    </citation>
    <scope>NUCLEOTIDE SEQUENCE [LARGE SCALE GENOMIC DNA]</scope>
</reference>
<keyword evidence="1" id="KW-0812">Transmembrane</keyword>
<evidence type="ECO:0000256" key="1">
    <source>
        <dbReference type="SAM" id="Phobius"/>
    </source>
</evidence>
<feature type="non-terminal residue" evidence="2">
    <location>
        <position position="132"/>
    </location>
</feature>
<sequence>MEFLYPWILSGIIPFIILLFLLKKLEKKRYLDIPTGIIVQRISKLKSFFRKSGKVLWILIAVSLIIALARPQGVSELEKFGVEGRIIVLSVDLSTSMSSTSYSRTGRSSVDVIKELSLEFVKKRATTDLVGI</sequence>
<dbReference type="AlphaFoldDB" id="A0A2M8G8C7"/>
<feature type="transmembrane region" description="Helical" evidence="1">
    <location>
        <begin position="55"/>
        <end position="73"/>
    </location>
</feature>
<name>A0A2M8G8C7_9BACT</name>
<organism evidence="2 3">
    <name type="scientific">Candidatus Tagabacteria bacterium CG_4_8_14_3_um_filter_41_8</name>
    <dbReference type="NCBI Taxonomy" id="1975018"/>
    <lineage>
        <taxon>Bacteria</taxon>
        <taxon>Candidatus Tagaibacteriota</taxon>
    </lineage>
</organism>
<proteinExistence type="predicted"/>
<comment type="caution">
    <text evidence="2">The sequence shown here is derived from an EMBL/GenBank/DDBJ whole genome shotgun (WGS) entry which is preliminary data.</text>
</comment>
<dbReference type="Proteomes" id="UP000229041">
    <property type="component" value="Unassembled WGS sequence"/>
</dbReference>
<gene>
    <name evidence="2" type="ORF">CO014_02355</name>
</gene>
<evidence type="ECO:0000313" key="2">
    <source>
        <dbReference type="EMBL" id="PJC69617.1"/>
    </source>
</evidence>
<dbReference type="EMBL" id="PFQR01000058">
    <property type="protein sequence ID" value="PJC69617.1"/>
    <property type="molecule type" value="Genomic_DNA"/>
</dbReference>
<evidence type="ECO:0000313" key="3">
    <source>
        <dbReference type="Proteomes" id="UP000229041"/>
    </source>
</evidence>
<evidence type="ECO:0008006" key="4">
    <source>
        <dbReference type="Google" id="ProtNLM"/>
    </source>
</evidence>
<feature type="transmembrane region" description="Helical" evidence="1">
    <location>
        <begin position="6"/>
        <end position="22"/>
    </location>
</feature>
<keyword evidence="1" id="KW-0472">Membrane</keyword>
<accession>A0A2M8G8C7</accession>